<dbReference type="Proteomes" id="UP000447873">
    <property type="component" value="Unassembled WGS sequence"/>
</dbReference>
<feature type="region of interest" description="Disordered" evidence="1">
    <location>
        <begin position="210"/>
        <end position="429"/>
    </location>
</feature>
<dbReference type="Proteomes" id="UP000433883">
    <property type="component" value="Unassembled WGS sequence"/>
</dbReference>
<feature type="compositionally biased region" description="Polar residues" evidence="1">
    <location>
        <begin position="171"/>
        <end position="180"/>
    </location>
</feature>
<sequence>MGNKNATKKSGVKKETPKPSDGLPHGSDTDSLSLLSENNCAIQDPSQVTRTLQGSWARGPPNSGNRLPLGSDTDSPSLLSENNCAMQDPSQVTRTLQGSWARGPPNSSNTLSQPSGSMVVLKLKHTPKAQRAKESPQSSTKLPVAPDHMDLDQSPPLSVGDEPAAKDLPRNTESPDSALSGTDKAIRSLHLPVEHDPAMVLKLKHILEAQRAKESPESSNKLPVAPDHMDLDHFPPLSVGGKPAAKNPPRYTERSDSTPSEPDRVIRSLKDRNKYSQASECTDSYPSSSLSVRSESTVEDLPRDTQSPDSALSEPDAPSELDRAVRSLQDRNKLPQASECTDSHQSNSLSVRSEPTVDGPQQNLESPTIAPSEPTKATGLPQSSNKLPQTSHSTDSRQSPRLPVQIEPAVEDSPHKSRSPDIAPRRPSPAGRFTLIWRNVTGFFLPRKDTLRARVEDEKQDPAQPQIHRKDSPTATRTGPPLAPKTLVKKIPEEAPKHAKEIGDSSTYSVMGEMLRCTLALIKSGNEKINCDNIPSMPSSFLNFLRRVTDFVSPVPGAPGLIPEQASRDKENTSATVPTPIAPLEQPPEVTETTSAPVPDLIAPLEQPPKVAETTSAAVPDPIARLEQPPTITETTSAAVPPPIAPLEQPPKVTETISAAVTAPIVPPKQPPKVTETTNTAGQIPHGSTKEFRFPRHPRSNSPRGPRAMRPHSGKKHQRPR</sequence>
<feature type="compositionally biased region" description="Polar residues" evidence="1">
    <location>
        <begin position="105"/>
        <end position="116"/>
    </location>
</feature>
<feature type="compositionally biased region" description="Pro residues" evidence="1">
    <location>
        <begin position="640"/>
        <end position="649"/>
    </location>
</feature>
<keyword evidence="6" id="KW-1185">Reference proteome</keyword>
<evidence type="ECO:0000313" key="4">
    <source>
        <dbReference type="EMBL" id="KAE9994835.1"/>
    </source>
</evidence>
<feature type="compositionally biased region" description="Low complexity" evidence="1">
    <location>
        <begin position="284"/>
        <end position="295"/>
    </location>
</feature>
<evidence type="ECO:0000313" key="3">
    <source>
        <dbReference type="EMBL" id="KAE9974798.1"/>
    </source>
</evidence>
<feature type="compositionally biased region" description="Basic and acidic residues" evidence="1">
    <location>
        <begin position="251"/>
        <end position="274"/>
    </location>
</feature>
<dbReference type="EMBL" id="WNWS01000522">
    <property type="protein sequence ID" value="KAE9966356.1"/>
    <property type="molecule type" value="Genomic_DNA"/>
</dbReference>
<feature type="region of interest" description="Disordered" evidence="1">
    <location>
        <begin position="662"/>
        <end position="721"/>
    </location>
</feature>
<feature type="compositionally biased region" description="Basic residues" evidence="1">
    <location>
        <begin position="707"/>
        <end position="721"/>
    </location>
</feature>
<feature type="compositionally biased region" description="Basic and acidic residues" evidence="1">
    <location>
        <begin position="320"/>
        <end position="333"/>
    </location>
</feature>
<protein>
    <submittedName>
        <fullName evidence="2">Uncharacterized protein</fullName>
    </submittedName>
</protein>
<feature type="region of interest" description="Disordered" evidence="1">
    <location>
        <begin position="559"/>
        <end position="595"/>
    </location>
</feature>
<feature type="compositionally biased region" description="Polar residues" evidence="1">
    <location>
        <begin position="338"/>
        <end position="366"/>
    </location>
</feature>
<feature type="region of interest" description="Disordered" evidence="1">
    <location>
        <begin position="455"/>
        <end position="485"/>
    </location>
</feature>
<evidence type="ECO:0000313" key="5">
    <source>
        <dbReference type="Proteomes" id="UP000447873"/>
    </source>
</evidence>
<feature type="compositionally biased region" description="Polar residues" evidence="1">
    <location>
        <begin position="72"/>
        <end position="98"/>
    </location>
</feature>
<feature type="region of interest" description="Disordered" evidence="1">
    <location>
        <begin position="1"/>
        <end position="185"/>
    </location>
</feature>
<proteinExistence type="predicted"/>
<dbReference type="EMBL" id="WNWR01000001">
    <property type="protein sequence ID" value="KAE9994835.1"/>
    <property type="molecule type" value="Genomic_DNA"/>
</dbReference>
<name>A0A8H3YR10_VENIN</name>
<evidence type="ECO:0000313" key="2">
    <source>
        <dbReference type="EMBL" id="KAE9966356.1"/>
    </source>
</evidence>
<evidence type="ECO:0000313" key="6">
    <source>
        <dbReference type="Proteomes" id="UP000490939"/>
    </source>
</evidence>
<feature type="compositionally biased region" description="Polar residues" evidence="1">
    <location>
        <begin position="29"/>
        <end position="54"/>
    </location>
</feature>
<evidence type="ECO:0000256" key="1">
    <source>
        <dbReference type="SAM" id="MobiDB-lite"/>
    </source>
</evidence>
<dbReference type="EMBL" id="WNWQ01000195">
    <property type="protein sequence ID" value="KAE9974798.1"/>
    <property type="molecule type" value="Genomic_DNA"/>
</dbReference>
<reference evidence="2 5" key="1">
    <citation type="submission" date="2018-12" db="EMBL/GenBank/DDBJ databases">
        <title>Venturia inaequalis Genome Resource.</title>
        <authorList>
            <person name="Lichtner F.J."/>
        </authorList>
    </citation>
    <scope>NUCLEOTIDE SEQUENCE [LARGE SCALE GENOMIC DNA]</scope>
    <source>
        <strain evidence="2 5">120213</strain>
        <strain evidence="3">Bline_iso_100314</strain>
        <strain evidence="4 6">DMI_063113</strain>
    </source>
</reference>
<feature type="compositionally biased region" description="Basic residues" evidence="1">
    <location>
        <begin position="1"/>
        <end position="11"/>
    </location>
</feature>
<gene>
    <name evidence="3" type="ORF">BLS_002910</name>
    <name evidence="4" type="ORF">EG327_000049</name>
    <name evidence="2" type="ORF">EG328_008998</name>
</gene>
<dbReference type="Proteomes" id="UP000490939">
    <property type="component" value="Unassembled WGS sequence"/>
</dbReference>
<comment type="caution">
    <text evidence="2">The sequence shown here is derived from an EMBL/GenBank/DDBJ whole genome shotgun (WGS) entry which is preliminary data.</text>
</comment>
<feature type="compositionally biased region" description="Polar residues" evidence="1">
    <location>
        <begin position="380"/>
        <end position="399"/>
    </location>
</feature>
<accession>A0A8H3YR10</accession>
<organism evidence="2 5">
    <name type="scientific">Venturia inaequalis</name>
    <name type="common">Apple scab fungus</name>
    <dbReference type="NCBI Taxonomy" id="5025"/>
    <lineage>
        <taxon>Eukaryota</taxon>
        <taxon>Fungi</taxon>
        <taxon>Dikarya</taxon>
        <taxon>Ascomycota</taxon>
        <taxon>Pezizomycotina</taxon>
        <taxon>Dothideomycetes</taxon>
        <taxon>Pleosporomycetidae</taxon>
        <taxon>Venturiales</taxon>
        <taxon>Venturiaceae</taxon>
        <taxon>Venturia</taxon>
    </lineage>
</organism>
<dbReference type="AlphaFoldDB" id="A0A8H3YR10"/>
<feature type="region of interest" description="Disordered" evidence="1">
    <location>
        <begin position="625"/>
        <end position="650"/>
    </location>
</feature>